<dbReference type="OrthoDB" id="5125407at2"/>
<feature type="transmembrane region" description="Helical" evidence="1">
    <location>
        <begin position="20"/>
        <end position="40"/>
    </location>
</feature>
<evidence type="ECO:0000313" key="2">
    <source>
        <dbReference type="EMBL" id="PWB98490.1"/>
    </source>
</evidence>
<gene>
    <name evidence="2" type="ORF">DF220_07095</name>
</gene>
<keyword evidence="1" id="KW-0812">Transmembrane</keyword>
<protein>
    <submittedName>
        <fullName evidence="2">Potassium transporter Trk</fullName>
    </submittedName>
</protein>
<name>A0A2U1T3S3_9MICO</name>
<dbReference type="KEGG" id="salc:C2138_12060"/>
<keyword evidence="1" id="KW-0472">Membrane</keyword>
<feature type="transmembrane region" description="Helical" evidence="1">
    <location>
        <begin position="52"/>
        <end position="74"/>
    </location>
</feature>
<organism evidence="2 3">
    <name type="scientific">Homoserinimonas hongtaonis</name>
    <dbReference type="NCBI Taxonomy" id="2079791"/>
    <lineage>
        <taxon>Bacteria</taxon>
        <taxon>Bacillati</taxon>
        <taxon>Actinomycetota</taxon>
        <taxon>Actinomycetes</taxon>
        <taxon>Micrococcales</taxon>
        <taxon>Microbacteriaceae</taxon>
        <taxon>Homoserinimonas</taxon>
    </lineage>
</organism>
<evidence type="ECO:0000256" key="1">
    <source>
        <dbReference type="SAM" id="Phobius"/>
    </source>
</evidence>
<keyword evidence="1" id="KW-1133">Transmembrane helix</keyword>
<dbReference type="AlphaFoldDB" id="A0A2U1T3S3"/>
<reference evidence="3" key="1">
    <citation type="submission" date="2018-04" db="EMBL/GenBank/DDBJ databases">
        <authorList>
            <person name="Liu S."/>
            <person name="Wang Z."/>
            <person name="Li J."/>
        </authorList>
    </citation>
    <scope>NUCLEOTIDE SEQUENCE [LARGE SCALE GENOMIC DNA]</scope>
    <source>
        <strain evidence="3">S1194</strain>
    </source>
</reference>
<comment type="caution">
    <text evidence="2">The sequence shown here is derived from an EMBL/GenBank/DDBJ whole genome shotgun (WGS) entry which is preliminary data.</text>
</comment>
<keyword evidence="3" id="KW-1185">Reference proteome</keyword>
<dbReference type="EMBL" id="QEEX01000001">
    <property type="protein sequence ID" value="PWB98490.1"/>
    <property type="molecule type" value="Genomic_DNA"/>
</dbReference>
<dbReference type="Proteomes" id="UP000244978">
    <property type="component" value="Unassembled WGS sequence"/>
</dbReference>
<sequence length="102" mass="11088">MEPVVEVQQLSIRRAPRIPVFLVLGGLVGFIVALILTTAFEIDPLVGFPAMLGYLSIFCIPAGIALGALVGLLLDRRSSKRARQLTVEHESVREPEHGTDQP</sequence>
<evidence type="ECO:0000313" key="3">
    <source>
        <dbReference type="Proteomes" id="UP000244978"/>
    </source>
</evidence>
<proteinExistence type="predicted"/>
<accession>A0A2U1T3S3</accession>